<dbReference type="SFLD" id="SFLDG01070">
    <property type="entry name" value="PLP-dependent"/>
    <property type="match status" value="1"/>
</dbReference>
<accession>A0A1I0P6K1</accession>
<keyword evidence="6" id="KW-0408">Iron</keyword>
<evidence type="ECO:0000256" key="6">
    <source>
        <dbReference type="ARBA" id="ARBA00023004"/>
    </source>
</evidence>
<evidence type="ECO:0000256" key="4">
    <source>
        <dbReference type="ARBA" id="ARBA00022723"/>
    </source>
</evidence>
<dbReference type="GeneID" id="33333485"/>
<dbReference type="SUPFAM" id="SSF102114">
    <property type="entry name" value="Radical SAM enzymes"/>
    <property type="match status" value="1"/>
</dbReference>
<evidence type="ECO:0000256" key="7">
    <source>
        <dbReference type="ARBA" id="ARBA00023014"/>
    </source>
</evidence>
<proteinExistence type="predicted"/>
<evidence type="ECO:0000313" key="9">
    <source>
        <dbReference type="Proteomes" id="UP000182125"/>
    </source>
</evidence>
<dbReference type="OrthoDB" id="21308at2157"/>
<evidence type="ECO:0000256" key="5">
    <source>
        <dbReference type="ARBA" id="ARBA00022898"/>
    </source>
</evidence>
<dbReference type="AlphaFoldDB" id="A0A1I0P6K1"/>
<evidence type="ECO:0000256" key="3">
    <source>
        <dbReference type="ARBA" id="ARBA00022691"/>
    </source>
</evidence>
<keyword evidence="5" id="KW-0663">Pyridoxal phosphate</keyword>
<dbReference type="GO" id="GO:0003824">
    <property type="term" value="F:catalytic activity"/>
    <property type="evidence" value="ECO:0007669"/>
    <property type="project" value="InterPro"/>
</dbReference>
<dbReference type="SFLD" id="SFLDS00029">
    <property type="entry name" value="Radical_SAM"/>
    <property type="match status" value="1"/>
</dbReference>
<evidence type="ECO:0000313" key="8">
    <source>
        <dbReference type="EMBL" id="SEW09708.1"/>
    </source>
</evidence>
<dbReference type="GO" id="GO:0051539">
    <property type="term" value="F:4 iron, 4 sulfur cluster binding"/>
    <property type="evidence" value="ECO:0007669"/>
    <property type="project" value="UniProtKB-KW"/>
</dbReference>
<evidence type="ECO:0000256" key="1">
    <source>
        <dbReference type="ARBA" id="ARBA00001933"/>
    </source>
</evidence>
<sequence>MEKQMESAVSTFNVEESPWGLRQGVDHEVFMEIFEPLPEIKEILLTSDTIEDARERLSKFGEELLWKYKNGEFNVDPIDRWLGIEATSVFLNIISEYGEKAAGFSTLEYLWKAARGDKHVLSIITEGFVEEFRHLFKAMAGVSGYSKGWLGPKLEAAGIKFVDFSKIKGRKAALARSDYLDKEWDYIRGYLKKYPSGLDGEIIEKRKKQREQLMEYFGITEDEWFDYKWQFSHVLKREKGLETLRELNELGIVKVPEDDLRQVELAVKYRIPWGITTHYLHLWDFQEPYKYDRHVRRQVMPPEWYMDNMIVHREDREYYFDFMGEHDTSPIDLVTRRYVTIAILKAYDTCPQICVYCQRNWEVLEPFMAGSFPGWDKIEKALEWFAEHDSMMDVLITGGDPIALSDKIIDKIMSRLAEMDHVVNIRWGTRILVTVPMRITEGLAEILGSYIEPGKRNVAISTHFETAYEVTPEVAEATYKLRKQGIYIYNQLVYQRNVSRRFENVALRIALKKVGIDPYYTFYPKGKIEQKDYLVPIARVVQERKEEARLLPGQFRPDEPVFNVPRMGKNHLRAWQDRELVGIRPDGSRIYLMHPWEKGISETKLYTYPDVPIKEYLDYLESIGEDPKDYWTIWYYY</sequence>
<dbReference type="GO" id="GO:0046872">
    <property type="term" value="F:metal ion binding"/>
    <property type="evidence" value="ECO:0007669"/>
    <property type="project" value="UniProtKB-KW"/>
</dbReference>
<dbReference type="Proteomes" id="UP000182125">
    <property type="component" value="Unassembled WGS sequence"/>
</dbReference>
<comment type="cofactor">
    <cofactor evidence="1">
        <name>pyridoxal 5'-phosphate</name>
        <dbReference type="ChEBI" id="CHEBI:597326"/>
    </cofactor>
</comment>
<dbReference type="InterPro" id="IPR007197">
    <property type="entry name" value="rSAM"/>
</dbReference>
<name>A0A1I0P6K1_9EURY</name>
<dbReference type="InterPro" id="IPR013785">
    <property type="entry name" value="Aldolase_TIM"/>
</dbReference>
<dbReference type="PANTHER" id="PTHR30538">
    <property type="entry name" value="LYSINE 2,3-AMINOMUTASE-RELATED"/>
    <property type="match status" value="1"/>
</dbReference>
<evidence type="ECO:0000256" key="2">
    <source>
        <dbReference type="ARBA" id="ARBA00022485"/>
    </source>
</evidence>
<gene>
    <name evidence="8" type="ORF">SAMN05216170_1544</name>
</gene>
<dbReference type="Gene3D" id="6.10.140.1170">
    <property type="match status" value="1"/>
</dbReference>
<protein>
    <submittedName>
        <fullName evidence="8">L-lysine 2,3-aminomutase</fullName>
    </submittedName>
</protein>
<keyword evidence="3" id="KW-0949">S-adenosyl-L-methionine</keyword>
<organism evidence="8 9">
    <name type="scientific">Thermococcus thioreducens</name>
    <dbReference type="NCBI Taxonomy" id="277988"/>
    <lineage>
        <taxon>Archaea</taxon>
        <taxon>Methanobacteriati</taxon>
        <taxon>Methanobacteriota</taxon>
        <taxon>Thermococci</taxon>
        <taxon>Thermococcales</taxon>
        <taxon>Thermococcaceae</taxon>
        <taxon>Thermococcus</taxon>
    </lineage>
</organism>
<dbReference type="RefSeq" id="WP_198300099.1">
    <property type="nucleotide sequence ID" value="NZ_CP015105.1"/>
</dbReference>
<dbReference type="EMBL" id="FOIW01000002">
    <property type="protein sequence ID" value="SEW09708.1"/>
    <property type="molecule type" value="Genomic_DNA"/>
</dbReference>
<dbReference type="NCBIfam" id="TIGR00238">
    <property type="entry name" value="KamA family radical SAM protein"/>
    <property type="match status" value="1"/>
</dbReference>
<keyword evidence="4" id="KW-0479">Metal-binding</keyword>
<dbReference type="Gene3D" id="3.20.20.70">
    <property type="entry name" value="Aldolase class I"/>
    <property type="match status" value="1"/>
</dbReference>
<keyword evidence="2" id="KW-0004">4Fe-4S</keyword>
<reference evidence="9" key="1">
    <citation type="submission" date="2016-10" db="EMBL/GenBank/DDBJ databases">
        <authorList>
            <person name="Varghese N."/>
            <person name="Submissions S."/>
        </authorList>
    </citation>
    <scope>NUCLEOTIDE SEQUENCE [LARGE SCALE GENOMIC DNA]</scope>
    <source>
        <strain evidence="9">OGL-20</strain>
    </source>
</reference>
<dbReference type="InterPro" id="IPR003739">
    <property type="entry name" value="Lys_aminomutase/Glu_NH3_mut"/>
</dbReference>
<keyword evidence="7" id="KW-0411">Iron-sulfur</keyword>
<dbReference type="PANTHER" id="PTHR30538:SF0">
    <property type="entry name" value="L-LYSINE 2,3-AMINOMUTASE AQ_1632-RELATED"/>
    <property type="match status" value="1"/>
</dbReference>
<dbReference type="InterPro" id="IPR058240">
    <property type="entry name" value="rSAM_sf"/>
</dbReference>